<accession>A0ABR4IAS7</accession>
<gene>
    <name evidence="2" type="ORF">BDW59DRAFT_162049</name>
</gene>
<reference evidence="2 3" key="1">
    <citation type="submission" date="2024-07" db="EMBL/GenBank/DDBJ databases">
        <title>Section-level genome sequencing and comparative genomics of Aspergillus sections Usti and Cavernicolus.</title>
        <authorList>
            <consortium name="Lawrence Berkeley National Laboratory"/>
            <person name="Nybo J.L."/>
            <person name="Vesth T.C."/>
            <person name="Theobald S."/>
            <person name="Frisvad J.C."/>
            <person name="Larsen T.O."/>
            <person name="Kjaerboelling I."/>
            <person name="Rothschild-Mancinelli K."/>
            <person name="Lyhne E.K."/>
            <person name="Kogle M.E."/>
            <person name="Barry K."/>
            <person name="Clum A."/>
            <person name="Na H."/>
            <person name="Ledsgaard L."/>
            <person name="Lin J."/>
            <person name="Lipzen A."/>
            <person name="Kuo A."/>
            <person name="Riley R."/>
            <person name="Mondo S."/>
            <person name="LaButti K."/>
            <person name="Haridas S."/>
            <person name="Pangalinan J."/>
            <person name="Salamov A.A."/>
            <person name="Simmons B.A."/>
            <person name="Magnuson J.K."/>
            <person name="Chen J."/>
            <person name="Drula E."/>
            <person name="Henrissat B."/>
            <person name="Wiebenga A."/>
            <person name="Lubbers R.J."/>
            <person name="Gomes A.C."/>
            <person name="Makela M.R."/>
            <person name="Stajich J."/>
            <person name="Grigoriev I.V."/>
            <person name="Mortensen U.H."/>
            <person name="De vries R.P."/>
            <person name="Baker S.E."/>
            <person name="Andersen M.R."/>
        </authorList>
    </citation>
    <scope>NUCLEOTIDE SEQUENCE [LARGE SCALE GENOMIC DNA]</scope>
    <source>
        <strain evidence="2 3">CBS 600.67</strain>
    </source>
</reference>
<proteinExistence type="predicted"/>
<evidence type="ECO:0000313" key="2">
    <source>
        <dbReference type="EMBL" id="KAL2824853.1"/>
    </source>
</evidence>
<feature type="domain" description="Starter acyltransferase (SAT)" evidence="1">
    <location>
        <begin position="9"/>
        <end position="232"/>
    </location>
</feature>
<evidence type="ECO:0000313" key="3">
    <source>
        <dbReference type="Proteomes" id="UP001610335"/>
    </source>
</evidence>
<dbReference type="EMBL" id="JBFXLS010000040">
    <property type="protein sequence ID" value="KAL2824853.1"/>
    <property type="molecule type" value="Genomic_DNA"/>
</dbReference>
<keyword evidence="3" id="KW-1185">Reference proteome</keyword>
<comment type="caution">
    <text evidence="2">The sequence shown here is derived from an EMBL/GenBank/DDBJ whole genome shotgun (WGS) entry which is preliminary data.</text>
</comment>
<dbReference type="Pfam" id="PF16073">
    <property type="entry name" value="SAT"/>
    <property type="match status" value="1"/>
</dbReference>
<dbReference type="InterPro" id="IPR001227">
    <property type="entry name" value="Ac_transferase_dom_sf"/>
</dbReference>
<dbReference type="Gene3D" id="3.40.366.10">
    <property type="entry name" value="Malonyl-Coenzyme A Acyl Carrier Protein, domain 2"/>
    <property type="match status" value="1"/>
</dbReference>
<dbReference type="Proteomes" id="UP001610335">
    <property type="component" value="Unassembled WGS sequence"/>
</dbReference>
<dbReference type="InterPro" id="IPR032088">
    <property type="entry name" value="SAT"/>
</dbReference>
<sequence length="362" mass="39818">MPPHARLVLFGPQLTQLQCTTDRLCRLQSDLQHSPRLAFLGRCLAELPAFVASLPLSQDGHEQLETLAWVARGEAPDPQALTRNAQLAPLTVVSHIVEWLSITSSEDIVAQGFCLGFLSAAVAATTTQHDLEYYAANVIRIAACIGLIIDAEDAFHASADRAIAVSVRCQSHSDRAVLESTLDLLPGAYISCITDDRTLTVTLPRRHLAHLTDRLGQNHIATTGISLDGLYHHPKHTHAAQQLKDICAQTPGLRLPTASDLRLPLRSTSDTELIVTGPLHDIAIDLFLCQRAHWYQTVRRTVDDDRLHDRRFTFTALGSESCMHGPSPSPSQPLPRACMKKSPWLGWPVVSHKQTHLRNSGN</sequence>
<evidence type="ECO:0000259" key="1">
    <source>
        <dbReference type="Pfam" id="PF16073"/>
    </source>
</evidence>
<name>A0ABR4IAS7_9EURO</name>
<organism evidence="2 3">
    <name type="scientific">Aspergillus cavernicola</name>
    <dbReference type="NCBI Taxonomy" id="176166"/>
    <lineage>
        <taxon>Eukaryota</taxon>
        <taxon>Fungi</taxon>
        <taxon>Dikarya</taxon>
        <taxon>Ascomycota</taxon>
        <taxon>Pezizomycotina</taxon>
        <taxon>Eurotiomycetes</taxon>
        <taxon>Eurotiomycetidae</taxon>
        <taxon>Eurotiales</taxon>
        <taxon>Aspergillaceae</taxon>
        <taxon>Aspergillus</taxon>
        <taxon>Aspergillus subgen. Nidulantes</taxon>
    </lineage>
</organism>
<protein>
    <recommendedName>
        <fullName evidence="1">Starter acyltransferase (SAT) domain-containing protein</fullName>
    </recommendedName>
</protein>